<sequence>MQRILCLHFSGSPNAIEGVRKIRAIQAAHPNAEIHVYSSIEFPDVFSLVVDRALIYFEKPKGISFDVVYDLSPDSTTFWTKLTIGSWPKPWTEMSSIDFIKEVPAFDLAAKGITGKYIVYALEGDLVTQVLDYPNMVRLMDKLDIPIVLIGNSWDENFGYRLNKIFPEKVHNLCKFYTHTEMAAIMRDAEFIISHDSPMLEIAQILGKKTFAIFGASTTQLPASDTLTILENKELGCRPCASKLLNYCPVDHFQCMKDIDLSPIIHASKTL</sequence>
<protein>
    <submittedName>
        <fullName evidence="3">Glycosyltransferase family 9 protein</fullName>
    </submittedName>
</protein>
<proteinExistence type="predicted"/>
<dbReference type="PANTHER" id="PTHR30160:SF1">
    <property type="entry name" value="LIPOPOLYSACCHARIDE 1,2-N-ACETYLGLUCOSAMINETRANSFERASE-RELATED"/>
    <property type="match status" value="1"/>
</dbReference>
<evidence type="ECO:0000256" key="2">
    <source>
        <dbReference type="ARBA" id="ARBA00022679"/>
    </source>
</evidence>
<name>A0ABW6DAV0_9BACT</name>
<keyword evidence="2" id="KW-0808">Transferase</keyword>
<evidence type="ECO:0000256" key="1">
    <source>
        <dbReference type="ARBA" id="ARBA00022676"/>
    </source>
</evidence>
<dbReference type="Proteomes" id="UP001598138">
    <property type="component" value="Unassembled WGS sequence"/>
</dbReference>
<reference evidence="3 4" key="1">
    <citation type="submission" date="2024-03" db="EMBL/GenBank/DDBJ databases">
        <title>Aquirufa genome sequencing.</title>
        <authorList>
            <person name="Pitt A."/>
            <person name="Hahn M.W."/>
        </authorList>
    </citation>
    <scope>NUCLEOTIDE SEQUENCE [LARGE SCALE GENOMIC DNA]</scope>
    <source>
        <strain evidence="3 4">OSTEICH-129V</strain>
    </source>
</reference>
<dbReference type="PANTHER" id="PTHR30160">
    <property type="entry name" value="TETRAACYLDISACCHARIDE 4'-KINASE-RELATED"/>
    <property type="match status" value="1"/>
</dbReference>
<dbReference type="InterPro" id="IPR051199">
    <property type="entry name" value="LPS_LOS_Heptosyltrfase"/>
</dbReference>
<dbReference type="Gene3D" id="3.40.50.2000">
    <property type="entry name" value="Glycogen Phosphorylase B"/>
    <property type="match status" value="1"/>
</dbReference>
<accession>A0ABW6DAV0</accession>
<dbReference type="EMBL" id="JBBKXZ010000001">
    <property type="protein sequence ID" value="MFD3394040.1"/>
    <property type="molecule type" value="Genomic_DNA"/>
</dbReference>
<dbReference type="RefSeq" id="WP_377982916.1">
    <property type="nucleotide sequence ID" value="NZ_JBBKXZ010000001.1"/>
</dbReference>
<dbReference type="Pfam" id="PF01075">
    <property type="entry name" value="Glyco_transf_9"/>
    <property type="match status" value="1"/>
</dbReference>
<dbReference type="SUPFAM" id="SSF53756">
    <property type="entry name" value="UDP-Glycosyltransferase/glycogen phosphorylase"/>
    <property type="match status" value="1"/>
</dbReference>
<evidence type="ECO:0000313" key="4">
    <source>
        <dbReference type="Proteomes" id="UP001598138"/>
    </source>
</evidence>
<keyword evidence="1" id="KW-0328">Glycosyltransferase</keyword>
<evidence type="ECO:0000313" key="3">
    <source>
        <dbReference type="EMBL" id="MFD3394040.1"/>
    </source>
</evidence>
<organism evidence="3 4">
    <name type="scientific">Aquirufa avitistagni</name>
    <dbReference type="NCBI Taxonomy" id="3104728"/>
    <lineage>
        <taxon>Bacteria</taxon>
        <taxon>Pseudomonadati</taxon>
        <taxon>Bacteroidota</taxon>
        <taxon>Cytophagia</taxon>
        <taxon>Cytophagales</taxon>
        <taxon>Flectobacillaceae</taxon>
        <taxon>Aquirufa</taxon>
    </lineage>
</organism>
<gene>
    <name evidence="3" type="ORF">U0R10_05355</name>
</gene>
<keyword evidence="4" id="KW-1185">Reference proteome</keyword>
<dbReference type="InterPro" id="IPR002201">
    <property type="entry name" value="Glyco_trans_9"/>
</dbReference>
<comment type="caution">
    <text evidence="3">The sequence shown here is derived from an EMBL/GenBank/DDBJ whole genome shotgun (WGS) entry which is preliminary data.</text>
</comment>